<proteinExistence type="predicted"/>
<gene>
    <name evidence="1" type="ORF">GCM10011339_33550</name>
</gene>
<organism evidence="1 2">
    <name type="scientific">Echinicola rosea</name>
    <dbReference type="NCBI Taxonomy" id="1807691"/>
    <lineage>
        <taxon>Bacteria</taxon>
        <taxon>Pseudomonadati</taxon>
        <taxon>Bacteroidota</taxon>
        <taxon>Cytophagia</taxon>
        <taxon>Cytophagales</taxon>
        <taxon>Cyclobacteriaceae</taxon>
        <taxon>Echinicola</taxon>
    </lineage>
</organism>
<keyword evidence="2" id="KW-1185">Reference proteome</keyword>
<name>A0ABQ1V843_9BACT</name>
<dbReference type="EMBL" id="BMIU01000019">
    <property type="protein sequence ID" value="GGF42369.1"/>
    <property type="molecule type" value="Genomic_DNA"/>
</dbReference>
<evidence type="ECO:0000313" key="1">
    <source>
        <dbReference type="EMBL" id="GGF42369.1"/>
    </source>
</evidence>
<dbReference type="Proteomes" id="UP000647339">
    <property type="component" value="Unassembled WGS sequence"/>
</dbReference>
<protein>
    <submittedName>
        <fullName evidence="1">Uncharacterized protein</fullName>
    </submittedName>
</protein>
<comment type="caution">
    <text evidence="1">The sequence shown here is derived from an EMBL/GenBank/DDBJ whole genome shotgun (WGS) entry which is preliminary data.</text>
</comment>
<sequence>MKIRSKSMFNLNLSKMMNQMRKAVMMSIALVFGVIMLQSCGENKETDLVESGTYTGVAEEVEPEEKEIYVRTPDDKLLELYFTDQTKLSKNGNEVSFDMLSEGTKVEVELEKKGKRLDPIHVEILSE</sequence>
<reference evidence="2" key="1">
    <citation type="journal article" date="2019" name="Int. J. Syst. Evol. Microbiol.">
        <title>The Global Catalogue of Microorganisms (GCM) 10K type strain sequencing project: providing services to taxonomists for standard genome sequencing and annotation.</title>
        <authorList>
            <consortium name="The Broad Institute Genomics Platform"/>
            <consortium name="The Broad Institute Genome Sequencing Center for Infectious Disease"/>
            <person name="Wu L."/>
            <person name="Ma J."/>
        </authorList>
    </citation>
    <scope>NUCLEOTIDE SEQUENCE [LARGE SCALE GENOMIC DNA]</scope>
    <source>
        <strain evidence="2">CGMCC 1.15407</strain>
    </source>
</reference>
<accession>A0ABQ1V843</accession>
<evidence type="ECO:0000313" key="2">
    <source>
        <dbReference type="Proteomes" id="UP000647339"/>
    </source>
</evidence>